<dbReference type="EMBL" id="WTYS01000001">
    <property type="protein sequence ID" value="MXO55475.1"/>
    <property type="molecule type" value="Genomic_DNA"/>
</dbReference>
<feature type="compositionally biased region" description="Basic and acidic residues" evidence="1">
    <location>
        <begin position="82"/>
        <end position="93"/>
    </location>
</feature>
<feature type="compositionally biased region" description="Basic and acidic residues" evidence="1">
    <location>
        <begin position="104"/>
        <end position="127"/>
    </location>
</feature>
<feature type="compositionally biased region" description="Polar residues" evidence="1">
    <location>
        <begin position="36"/>
        <end position="64"/>
    </location>
</feature>
<protein>
    <submittedName>
        <fullName evidence="2">Uncharacterized protein</fullName>
    </submittedName>
</protein>
<feature type="compositionally biased region" description="Polar residues" evidence="1">
    <location>
        <begin position="1"/>
        <end position="26"/>
    </location>
</feature>
<keyword evidence="3" id="KW-1185">Reference proteome</keyword>
<dbReference type="AlphaFoldDB" id="A0A6I4SIN4"/>
<reference evidence="2 3" key="1">
    <citation type="submission" date="2019-12" db="EMBL/GenBank/DDBJ databases">
        <title>Genomic-based taxomic classification of the family Erythrobacteraceae.</title>
        <authorList>
            <person name="Xu L."/>
        </authorList>
    </citation>
    <scope>NUCLEOTIDE SEQUENCE [LARGE SCALE GENOMIC DNA]</scope>
    <source>
        <strain evidence="2 3">JCM 17802</strain>
    </source>
</reference>
<comment type="caution">
    <text evidence="2">The sequence shown here is derived from an EMBL/GenBank/DDBJ whole genome shotgun (WGS) entry which is preliminary data.</text>
</comment>
<feature type="compositionally biased region" description="Polar residues" evidence="1">
    <location>
        <begin position="71"/>
        <end position="81"/>
    </location>
</feature>
<organism evidence="2 3">
    <name type="scientific">Pontixanthobacter gangjinensis</name>
    <dbReference type="NCBI Taxonomy" id="1028742"/>
    <lineage>
        <taxon>Bacteria</taxon>
        <taxon>Pseudomonadati</taxon>
        <taxon>Pseudomonadota</taxon>
        <taxon>Alphaproteobacteria</taxon>
        <taxon>Sphingomonadales</taxon>
        <taxon>Erythrobacteraceae</taxon>
        <taxon>Pontixanthobacter</taxon>
    </lineage>
</organism>
<feature type="region of interest" description="Disordered" evidence="1">
    <location>
        <begin position="1"/>
        <end position="127"/>
    </location>
</feature>
<dbReference type="OrthoDB" id="7427177at2"/>
<name>A0A6I4SIN4_9SPHN</name>
<evidence type="ECO:0000313" key="3">
    <source>
        <dbReference type="Proteomes" id="UP000468943"/>
    </source>
</evidence>
<gene>
    <name evidence="2" type="ORF">GRI36_01135</name>
</gene>
<evidence type="ECO:0000256" key="1">
    <source>
        <dbReference type="SAM" id="MobiDB-lite"/>
    </source>
</evidence>
<evidence type="ECO:0000313" key="2">
    <source>
        <dbReference type="EMBL" id="MXO55475.1"/>
    </source>
</evidence>
<proteinExistence type="predicted"/>
<dbReference type="Proteomes" id="UP000468943">
    <property type="component" value="Unassembled WGS sequence"/>
</dbReference>
<dbReference type="RefSeq" id="WP_160596795.1">
    <property type="nucleotide sequence ID" value="NZ_WTYS01000001.1"/>
</dbReference>
<sequence length="127" mass="13637">MTKTASPSQAPEQTAKQTPLSQQQRQADLAPETHNSEQADYASQAQEIARQAQSLTEQTGSPTESTKDHNSSGLMGDSTQDTIDHMRDMESSGRIDMGAFAGEPNHDDNVDKFGKSAKLDGLRGDGT</sequence>
<accession>A0A6I4SIN4</accession>